<organism evidence="1 2">
    <name type="scientific">Pocillopora damicornis</name>
    <name type="common">Cauliflower coral</name>
    <name type="synonym">Millepora damicornis</name>
    <dbReference type="NCBI Taxonomy" id="46731"/>
    <lineage>
        <taxon>Eukaryota</taxon>
        <taxon>Metazoa</taxon>
        <taxon>Cnidaria</taxon>
        <taxon>Anthozoa</taxon>
        <taxon>Hexacorallia</taxon>
        <taxon>Scleractinia</taxon>
        <taxon>Astrocoeniina</taxon>
        <taxon>Pocilloporidae</taxon>
        <taxon>Pocillopora</taxon>
    </lineage>
</organism>
<protein>
    <submittedName>
        <fullName evidence="1">Uncharacterized protein</fullName>
    </submittedName>
</protein>
<gene>
    <name evidence="1" type="ORF">pdam_00022210</name>
</gene>
<keyword evidence="2" id="KW-1185">Reference proteome</keyword>
<comment type="caution">
    <text evidence="1">The sequence shown here is derived from an EMBL/GenBank/DDBJ whole genome shotgun (WGS) entry which is preliminary data.</text>
</comment>
<dbReference type="EMBL" id="RCHS01001266">
    <property type="protein sequence ID" value="RMX54425.1"/>
    <property type="molecule type" value="Genomic_DNA"/>
</dbReference>
<reference evidence="1 2" key="1">
    <citation type="journal article" date="2018" name="Sci. Rep.">
        <title>Comparative analysis of the Pocillopora damicornis genome highlights role of immune system in coral evolution.</title>
        <authorList>
            <person name="Cunning R."/>
            <person name="Bay R.A."/>
            <person name="Gillette P."/>
            <person name="Baker A.C."/>
            <person name="Traylor-Knowles N."/>
        </authorList>
    </citation>
    <scope>NUCLEOTIDE SEQUENCE [LARGE SCALE GENOMIC DNA]</scope>
    <source>
        <strain evidence="1">RSMAS</strain>
        <tissue evidence="1">Whole animal</tissue>
    </source>
</reference>
<evidence type="ECO:0000313" key="1">
    <source>
        <dbReference type="EMBL" id="RMX54425.1"/>
    </source>
</evidence>
<proteinExistence type="predicted"/>
<accession>A0A3M6UL99</accession>
<name>A0A3M6UL99_POCDA</name>
<dbReference type="AlphaFoldDB" id="A0A3M6UL99"/>
<evidence type="ECO:0000313" key="2">
    <source>
        <dbReference type="Proteomes" id="UP000275408"/>
    </source>
</evidence>
<sequence length="201" mass="22527">MASRELELRQQIAEAKAEEKTYEQFDEQQVIDGINDYLKNVPAKLTSIPILSDAQLNGQSTLKVPSVKFQRSAIVSIISTTTSVTTPISVSAANNGTSPDTKLYHDDKKGSMYVYRKDSSPVESTRRDQDYFDIQRKQAELSLSPIHKPTMFSGDVMSYPSFIAAFEVDNPSECLCFLDQYTSGKVKELFQGCLQMKCKDL</sequence>
<dbReference type="Proteomes" id="UP000275408">
    <property type="component" value="Unassembled WGS sequence"/>
</dbReference>